<accession>A0A6J8AIY9</accession>
<organism evidence="2 3">
    <name type="scientific">Mytilus coruscus</name>
    <name type="common">Sea mussel</name>
    <dbReference type="NCBI Taxonomy" id="42192"/>
    <lineage>
        <taxon>Eukaryota</taxon>
        <taxon>Metazoa</taxon>
        <taxon>Spiralia</taxon>
        <taxon>Lophotrochozoa</taxon>
        <taxon>Mollusca</taxon>
        <taxon>Bivalvia</taxon>
        <taxon>Autobranchia</taxon>
        <taxon>Pteriomorphia</taxon>
        <taxon>Mytilida</taxon>
        <taxon>Mytiloidea</taxon>
        <taxon>Mytilidae</taxon>
        <taxon>Mytilinae</taxon>
        <taxon>Mytilus</taxon>
    </lineage>
</organism>
<dbReference type="InterPro" id="IPR011042">
    <property type="entry name" value="6-blade_b-propeller_TolB-like"/>
</dbReference>
<feature type="compositionally biased region" description="Basic and acidic residues" evidence="1">
    <location>
        <begin position="899"/>
        <end position="916"/>
    </location>
</feature>
<dbReference type="SUPFAM" id="SSF101898">
    <property type="entry name" value="NHL repeat"/>
    <property type="match status" value="1"/>
</dbReference>
<proteinExistence type="predicted"/>
<feature type="compositionally biased region" description="Low complexity" evidence="1">
    <location>
        <begin position="917"/>
        <end position="926"/>
    </location>
</feature>
<dbReference type="Proteomes" id="UP000507470">
    <property type="component" value="Unassembled WGS sequence"/>
</dbReference>
<dbReference type="EMBL" id="CACVKT020001507">
    <property type="protein sequence ID" value="CAC5368913.1"/>
    <property type="molecule type" value="Genomic_DNA"/>
</dbReference>
<dbReference type="AlphaFoldDB" id="A0A6J8AIY9"/>
<dbReference type="Gene3D" id="2.120.10.30">
    <property type="entry name" value="TolB, C-terminal domain"/>
    <property type="match status" value="1"/>
</dbReference>
<name>A0A6J8AIY9_MYTCO</name>
<reference evidence="2 3" key="1">
    <citation type="submission" date="2020-06" db="EMBL/GenBank/DDBJ databases">
        <authorList>
            <person name="Li R."/>
            <person name="Bekaert M."/>
        </authorList>
    </citation>
    <scope>NUCLEOTIDE SEQUENCE [LARGE SCALE GENOMIC DNA]</scope>
    <source>
        <strain evidence="3">wild</strain>
    </source>
</reference>
<evidence type="ECO:0000256" key="1">
    <source>
        <dbReference type="SAM" id="MobiDB-lite"/>
    </source>
</evidence>
<feature type="compositionally biased region" description="Polar residues" evidence="1">
    <location>
        <begin position="927"/>
        <end position="948"/>
    </location>
</feature>
<gene>
    <name evidence="2" type="ORF">MCOR_8305</name>
</gene>
<keyword evidence="3" id="KW-1185">Reference proteome</keyword>
<dbReference type="OrthoDB" id="6094119at2759"/>
<evidence type="ECO:0000313" key="3">
    <source>
        <dbReference type="Proteomes" id="UP000507470"/>
    </source>
</evidence>
<feature type="region of interest" description="Disordered" evidence="1">
    <location>
        <begin position="891"/>
        <end position="996"/>
    </location>
</feature>
<sequence>MSHYKDIERRRLYTNNTRVERDCRLVQQKKNILQNIDNVVYVVKGNCRNVSDLQHLSCELHKIIHGDKIRNRIYPKIYRFPDDQIEIRTRVGLCIHASIITHLQLVNDELSVIQHEISLERTVWSRYRDKFISFVKKMLTGENLIVCTSSSNHKIFKDLSKDMLEEISRKKLLGTTLKSYDVAIDRFFQILKENLDKVLLDKMPVLKECQVKRNSKATGKQNIRTTKHLYHREKPLLSEPSGASTSSMTPNGHRCTEKCKLILNKIEKAKAGKGMFTGILKYVSECKDNLSSFSRILSDELTRRGDSVMLHEWKTVSLRNAKVKGFGCMDDTICLYLQHDNDKDKTEVLKYINDFFDDTTLKYNISVEFRCTKITLFTFLQQGSKINPDMSNEGQNKYGTVGMFLEDEKGTYFFTTCAHVIGKNKEAYSNVHNATIGRNVLTRYPHSRKSEEPSLDFSLVQVSPDRTLTCTFGLKTQVGNFVNMQIFRGDPLDVRHRNLYKWGASQPNMQVGTCTGCKYDGRYIYLQVDTKNFAKPGDSGAIICIGDSNHPEQSLAAFVVVGADEESYLVYKVSDALELISAVRKEIKPCISHCTKNIAISSCPPKSVKITTKTETGRPVSANRVQIQQMVIKLQPSSEDFNIKGCSISGEKLLFTDKRNKRIIIHNGAGTHIEDISLSSEPFDIVALDVDTVAVSFGRNKYIEKININTKVVTKIHLRGNCWGLSYDGEYLYAVIDGHGIYVAVVTLAGELIKRIPVSSEFDQTEYITTHGTNVYFSVFIPKNLVSMNLNGSVQWQFQKNIFNQPRGVTSDILGNIFVTGFSSHNLVVVENNGRDCSELLNKGRGLHYPTSIYFDKTKHRLLVSGYSGGSNPRQSTADSNMSLKSVSTVNNNNNIANTEKHDLNSARRTSNDDLNKQNNKNLNRQGTYTSTKSLNPLKTPPIQSREISTVSAETVSSSHSSVSYGGDPAKPQGKMKGGSIADTRKRIANILGRKS</sequence>
<protein>
    <submittedName>
        <fullName evidence="2">Uncharacterized protein</fullName>
    </submittedName>
</protein>
<feature type="compositionally biased region" description="Low complexity" evidence="1">
    <location>
        <begin position="949"/>
        <end position="964"/>
    </location>
</feature>
<evidence type="ECO:0000313" key="2">
    <source>
        <dbReference type="EMBL" id="CAC5368913.1"/>
    </source>
</evidence>